<dbReference type="InterPro" id="IPR037053">
    <property type="entry name" value="Phage_tail_collar_dom_sf"/>
</dbReference>
<gene>
    <name evidence="2" type="ORF">EA58_03555</name>
</gene>
<dbReference type="EMBL" id="JMIB01000005">
    <property type="protein sequence ID" value="KDM92845.1"/>
    <property type="molecule type" value="Genomic_DNA"/>
</dbReference>
<reference evidence="2 3" key="1">
    <citation type="submission" date="2014-04" db="EMBL/GenBank/DDBJ databases">
        <title>Draft genome sequence of Photobacterium halotolerans S2753: a solonamide, ngercheumicin and holomycin producer.</title>
        <authorList>
            <person name="Machado H.R."/>
            <person name="Gram L."/>
        </authorList>
    </citation>
    <scope>NUCLEOTIDE SEQUENCE [LARGE SCALE GENOMIC DNA]</scope>
    <source>
        <strain evidence="2 3">S2753</strain>
    </source>
</reference>
<evidence type="ECO:0000259" key="1">
    <source>
        <dbReference type="Pfam" id="PF07484"/>
    </source>
</evidence>
<evidence type="ECO:0000313" key="2">
    <source>
        <dbReference type="EMBL" id="KDM92845.1"/>
    </source>
</evidence>
<feature type="domain" description="Phage tail collar" evidence="1">
    <location>
        <begin position="6"/>
        <end position="62"/>
    </location>
</feature>
<proteinExistence type="predicted"/>
<dbReference type="InterPro" id="IPR011083">
    <property type="entry name" value="Phage_tail_collar_dom"/>
</dbReference>
<dbReference type="SUPFAM" id="SSF88874">
    <property type="entry name" value="Receptor-binding domain of short tail fibre protein gp12"/>
    <property type="match status" value="1"/>
</dbReference>
<keyword evidence="3" id="KW-1185">Reference proteome</keyword>
<dbReference type="Gene3D" id="3.90.1340.10">
    <property type="entry name" value="Phage tail collar domain"/>
    <property type="match status" value="1"/>
</dbReference>
<dbReference type="OrthoDB" id="9810174at2"/>
<name>A0A066RQX1_9GAMM</name>
<dbReference type="STRING" id="1654360.EA58_03555"/>
<accession>A0A066RQX1</accession>
<comment type="caution">
    <text evidence="2">The sequence shown here is derived from an EMBL/GenBank/DDBJ whole genome shotgun (WGS) entry which is preliminary data.</text>
</comment>
<dbReference type="AlphaFoldDB" id="A0A066RQX1"/>
<protein>
    <recommendedName>
        <fullName evidence="1">Phage tail collar domain-containing protein</fullName>
    </recommendedName>
</protein>
<organism evidence="2 3">
    <name type="scientific">Photobacterium galatheae</name>
    <dbReference type="NCBI Taxonomy" id="1654360"/>
    <lineage>
        <taxon>Bacteria</taxon>
        <taxon>Pseudomonadati</taxon>
        <taxon>Pseudomonadota</taxon>
        <taxon>Gammaproteobacteria</taxon>
        <taxon>Vibrionales</taxon>
        <taxon>Vibrionaceae</taxon>
        <taxon>Photobacterium</taxon>
    </lineage>
</organism>
<dbReference type="Pfam" id="PF07484">
    <property type="entry name" value="Collar"/>
    <property type="match status" value="1"/>
</dbReference>
<dbReference type="Proteomes" id="UP000027192">
    <property type="component" value="Unassembled WGS sequence"/>
</dbReference>
<sequence>MEAFYGEIMMLPYAFAPRFWAYCDGQIMQIAQNPALFSVIGDQFGGNGQTTFGVPDLMARAPLGTGHGAGLTARYLSEKTGNEVMTVLNQQMPSHTHTLVAANTIATTDNPAGAMAGIFRVGDFSEARYSTEAQNIMLNENSIAVQGKTEPHENMQPFLAVNFCICIDGIYPRHS</sequence>
<dbReference type="RefSeq" id="WP_036748941.1">
    <property type="nucleotide sequence ID" value="NZ_JAGSGC010000002.1"/>
</dbReference>
<evidence type="ECO:0000313" key="3">
    <source>
        <dbReference type="Proteomes" id="UP000027192"/>
    </source>
</evidence>